<comment type="similarity">
    <text evidence="1">Belongs to the PhzF family.</text>
</comment>
<organism evidence="4 5">
    <name type="scientific">Anaeromicropila herbilytica</name>
    <dbReference type="NCBI Taxonomy" id="2785025"/>
    <lineage>
        <taxon>Bacteria</taxon>
        <taxon>Bacillati</taxon>
        <taxon>Bacillota</taxon>
        <taxon>Clostridia</taxon>
        <taxon>Lachnospirales</taxon>
        <taxon>Lachnospiraceae</taxon>
        <taxon>Anaeromicropila</taxon>
    </lineage>
</organism>
<keyword evidence="2" id="KW-0413">Isomerase</keyword>
<reference evidence="4 5" key="1">
    <citation type="submission" date="2020-11" db="EMBL/GenBank/DDBJ databases">
        <title>Draft genome sequencing of a Lachnospiraceae strain isolated from anoxic soil subjected to BSD treatment.</title>
        <authorList>
            <person name="Uek A."/>
            <person name="Tonouchi A."/>
        </authorList>
    </citation>
    <scope>NUCLEOTIDE SEQUENCE [LARGE SCALE GENOMIC DNA]</scope>
    <source>
        <strain evidence="4 5">TB5</strain>
    </source>
</reference>
<evidence type="ECO:0000313" key="4">
    <source>
        <dbReference type="EMBL" id="BCN30773.1"/>
    </source>
</evidence>
<feature type="active site" evidence="3">
    <location>
        <position position="44"/>
    </location>
</feature>
<accession>A0A7R7IE66</accession>
<dbReference type="Proteomes" id="UP000595897">
    <property type="component" value="Chromosome"/>
</dbReference>
<protein>
    <recommendedName>
        <fullName evidence="6">PhzF family phenazine biosynthesis protein</fullName>
    </recommendedName>
</protein>
<dbReference type="NCBIfam" id="TIGR00654">
    <property type="entry name" value="PhzF_family"/>
    <property type="match status" value="1"/>
</dbReference>
<dbReference type="PIRSF" id="PIRSF016184">
    <property type="entry name" value="PhzC_PhzF"/>
    <property type="match status" value="1"/>
</dbReference>
<dbReference type="InterPro" id="IPR003719">
    <property type="entry name" value="Phenazine_PhzF-like"/>
</dbReference>
<evidence type="ECO:0000313" key="5">
    <source>
        <dbReference type="Proteomes" id="UP000595897"/>
    </source>
</evidence>
<evidence type="ECO:0000256" key="3">
    <source>
        <dbReference type="PIRSR" id="PIRSR016184-1"/>
    </source>
</evidence>
<gene>
    <name evidence="4" type="ORF">bsdtb5_20680</name>
</gene>
<evidence type="ECO:0000256" key="2">
    <source>
        <dbReference type="ARBA" id="ARBA00023235"/>
    </source>
</evidence>
<evidence type="ECO:0008006" key="6">
    <source>
        <dbReference type="Google" id="ProtNLM"/>
    </source>
</evidence>
<dbReference type="SUPFAM" id="SSF54506">
    <property type="entry name" value="Diaminopimelate epimerase-like"/>
    <property type="match status" value="1"/>
</dbReference>
<evidence type="ECO:0000256" key="1">
    <source>
        <dbReference type="ARBA" id="ARBA00008270"/>
    </source>
</evidence>
<dbReference type="KEGG" id="ahb:bsdtb5_20680"/>
<name>A0A7R7IE66_9FIRM</name>
<dbReference type="EMBL" id="AP024169">
    <property type="protein sequence ID" value="BCN30773.1"/>
    <property type="molecule type" value="Genomic_DNA"/>
</dbReference>
<sequence length="260" mass="29143">MKYYVIDSFSEQLFTGNPAGVCLLEHEIPNSVMQKIAFENNLAETAFLLEKEGKYHLRWFTPEVEIDLCGHATLATAFVVMNYVSPDIKEVKFETVSGTLTVTRKEQLYYMDFPNRMPTPVEQPSLLEQAIGCKILETHLSRDMLVLVESENDVKNLNVDIELLKQINKDIAFAIVVTAKGNSCDFVSRFFAPNAGISEDPVTGSSHSTLIPFWSERLGKTTMVAKQLSYRGGTLYCEYCGERVKIGGTAVCYLQGEIIL</sequence>
<dbReference type="GO" id="GO:0016853">
    <property type="term" value="F:isomerase activity"/>
    <property type="evidence" value="ECO:0007669"/>
    <property type="project" value="UniProtKB-KW"/>
</dbReference>
<dbReference type="PANTHER" id="PTHR13774">
    <property type="entry name" value="PHENAZINE BIOSYNTHESIS PROTEIN"/>
    <property type="match status" value="1"/>
</dbReference>
<dbReference type="PANTHER" id="PTHR13774:SF17">
    <property type="entry name" value="PHENAZINE BIOSYNTHESIS-LIKE DOMAIN-CONTAINING PROTEIN"/>
    <property type="match status" value="1"/>
</dbReference>
<dbReference type="Gene3D" id="3.10.310.10">
    <property type="entry name" value="Diaminopimelate Epimerase, Chain A, domain 1"/>
    <property type="match status" value="2"/>
</dbReference>
<dbReference type="Pfam" id="PF02567">
    <property type="entry name" value="PhzC-PhzF"/>
    <property type="match status" value="1"/>
</dbReference>
<dbReference type="GO" id="GO:0005737">
    <property type="term" value="C:cytoplasm"/>
    <property type="evidence" value="ECO:0007669"/>
    <property type="project" value="TreeGrafter"/>
</dbReference>
<dbReference type="AlphaFoldDB" id="A0A7R7IE66"/>
<dbReference type="RefSeq" id="WP_271715968.1">
    <property type="nucleotide sequence ID" value="NZ_AP024169.1"/>
</dbReference>
<proteinExistence type="inferred from homology"/>
<keyword evidence="5" id="KW-1185">Reference proteome</keyword>